<keyword evidence="3" id="KW-1185">Reference proteome</keyword>
<accession>A0AAE1FF21</accession>
<proteinExistence type="predicted"/>
<feature type="signal peptide" evidence="1">
    <location>
        <begin position="1"/>
        <end position="25"/>
    </location>
</feature>
<evidence type="ECO:0000313" key="2">
    <source>
        <dbReference type="EMBL" id="KAK3871802.1"/>
    </source>
</evidence>
<sequence length="169" mass="17441">MKMCVMDSNRMTGLLLLMFVSLSTEQGFGGGGGNIALEGLQHHFEAFDRLPSASVANLGPASVVNLGPFSAASAANLGPASVVNLGPFSAANLGPASSVIHLAPKKPGEDGYIGGEDAEFPGVGALISADPHHPRNISLPVISFGLANLPWLQTTTRKPAIRGTPIRFQ</sequence>
<dbReference type="AlphaFoldDB" id="A0AAE1FF21"/>
<organism evidence="2 3">
    <name type="scientific">Petrolisthes cinctipes</name>
    <name type="common">Flat porcelain crab</name>
    <dbReference type="NCBI Taxonomy" id="88211"/>
    <lineage>
        <taxon>Eukaryota</taxon>
        <taxon>Metazoa</taxon>
        <taxon>Ecdysozoa</taxon>
        <taxon>Arthropoda</taxon>
        <taxon>Crustacea</taxon>
        <taxon>Multicrustacea</taxon>
        <taxon>Malacostraca</taxon>
        <taxon>Eumalacostraca</taxon>
        <taxon>Eucarida</taxon>
        <taxon>Decapoda</taxon>
        <taxon>Pleocyemata</taxon>
        <taxon>Anomura</taxon>
        <taxon>Galatheoidea</taxon>
        <taxon>Porcellanidae</taxon>
        <taxon>Petrolisthes</taxon>
    </lineage>
</organism>
<evidence type="ECO:0000313" key="3">
    <source>
        <dbReference type="Proteomes" id="UP001286313"/>
    </source>
</evidence>
<protein>
    <submittedName>
        <fullName evidence="2">Uncharacterized protein</fullName>
    </submittedName>
</protein>
<reference evidence="2" key="1">
    <citation type="submission" date="2023-10" db="EMBL/GenBank/DDBJ databases">
        <title>Genome assemblies of two species of porcelain crab, Petrolisthes cinctipes and Petrolisthes manimaculis (Anomura: Porcellanidae).</title>
        <authorList>
            <person name="Angst P."/>
        </authorList>
    </citation>
    <scope>NUCLEOTIDE SEQUENCE</scope>
    <source>
        <strain evidence="2">PB745_01</strain>
        <tissue evidence="2">Gill</tissue>
    </source>
</reference>
<keyword evidence="1" id="KW-0732">Signal</keyword>
<evidence type="ECO:0000256" key="1">
    <source>
        <dbReference type="SAM" id="SignalP"/>
    </source>
</evidence>
<gene>
    <name evidence="2" type="ORF">Pcinc_023074</name>
</gene>
<feature type="chain" id="PRO_5042033628" evidence="1">
    <location>
        <begin position="26"/>
        <end position="169"/>
    </location>
</feature>
<dbReference type="EMBL" id="JAWQEG010002466">
    <property type="protein sequence ID" value="KAK3871802.1"/>
    <property type="molecule type" value="Genomic_DNA"/>
</dbReference>
<name>A0AAE1FF21_PETCI</name>
<comment type="caution">
    <text evidence="2">The sequence shown here is derived from an EMBL/GenBank/DDBJ whole genome shotgun (WGS) entry which is preliminary data.</text>
</comment>
<dbReference type="Proteomes" id="UP001286313">
    <property type="component" value="Unassembled WGS sequence"/>
</dbReference>